<accession>A0A1G7C2K0</accession>
<sequence length="335" mass="38547">MIRRNNLWVYGIVIFSIFGLGAAIAFGIIPLGELPSQFYGALVGTVITAIITILLLQGQTQTEENKERNVKVFEKKSEVFNNFIEKLWEIWEDRSVSLEELNELLKLVAKDIIPYANSENSEAILKELNLIAEKASPLETDSSNPEHTNKIQESIFNIINILSKEIGLGGEIKPNLREDLGKLEKKILPFLNKKGNISSLVEQVKIQSKGELSEFQKDEQDILWWKIGNGTGVWIRVGDIPDGRFYITFWSDFYSNRQYQDYRHSLRGEWKDWFAGSEEIKKENFNYNNLKNGEVIPQEKIKELAKTIVDFYNDQKIKGKKTISEIIEEVNNNLI</sequence>
<dbReference type="EMBL" id="FNAS01000007">
    <property type="protein sequence ID" value="SDE32655.1"/>
    <property type="molecule type" value="Genomic_DNA"/>
</dbReference>
<evidence type="ECO:0000313" key="3">
    <source>
        <dbReference type="Proteomes" id="UP000198517"/>
    </source>
</evidence>
<dbReference type="STRING" id="1071918.SAMN05421544_10712"/>
<feature type="transmembrane region" description="Helical" evidence="1">
    <location>
        <begin position="7"/>
        <end position="32"/>
    </location>
</feature>
<dbReference type="RefSeq" id="WP_092736411.1">
    <property type="nucleotide sequence ID" value="NZ_FNAS01000007.1"/>
</dbReference>
<dbReference type="AlphaFoldDB" id="A0A1G7C2K0"/>
<proteinExistence type="predicted"/>
<evidence type="ECO:0000313" key="2">
    <source>
        <dbReference type="EMBL" id="SDE32655.1"/>
    </source>
</evidence>
<keyword evidence="1" id="KW-1133">Transmembrane helix</keyword>
<protein>
    <submittedName>
        <fullName evidence="2">Uncharacterized protein</fullName>
    </submittedName>
</protein>
<gene>
    <name evidence="2" type="ORF">SAMN05421544_10712</name>
</gene>
<keyword evidence="1" id="KW-0812">Transmembrane</keyword>
<dbReference type="OrthoDB" id="1440370at2"/>
<feature type="transmembrane region" description="Helical" evidence="1">
    <location>
        <begin position="38"/>
        <end position="56"/>
    </location>
</feature>
<dbReference type="Proteomes" id="UP000198517">
    <property type="component" value="Unassembled WGS sequence"/>
</dbReference>
<keyword evidence="3" id="KW-1185">Reference proteome</keyword>
<evidence type="ECO:0000256" key="1">
    <source>
        <dbReference type="SAM" id="Phobius"/>
    </source>
</evidence>
<name>A0A1G7C2K0_9FLAO</name>
<keyword evidence="1" id="KW-0472">Membrane</keyword>
<reference evidence="2 3" key="1">
    <citation type="submission" date="2016-10" db="EMBL/GenBank/DDBJ databases">
        <authorList>
            <person name="de Groot N.N."/>
        </authorList>
    </citation>
    <scope>NUCLEOTIDE SEQUENCE [LARGE SCALE GENOMIC DNA]</scope>
    <source>
        <strain evidence="2 3">DSM 24015</strain>
    </source>
</reference>
<organism evidence="2 3">
    <name type="scientific">Riemerella columbipharyngis</name>
    <dbReference type="NCBI Taxonomy" id="1071918"/>
    <lineage>
        <taxon>Bacteria</taxon>
        <taxon>Pseudomonadati</taxon>
        <taxon>Bacteroidota</taxon>
        <taxon>Flavobacteriia</taxon>
        <taxon>Flavobacteriales</taxon>
        <taxon>Weeksellaceae</taxon>
        <taxon>Riemerella</taxon>
    </lineage>
</organism>